<dbReference type="InterPro" id="IPR051218">
    <property type="entry name" value="Sec_MonoDiacylglyc_Lipase"/>
</dbReference>
<dbReference type="CDD" id="cd00519">
    <property type="entry name" value="Lipase_3"/>
    <property type="match status" value="1"/>
</dbReference>
<proteinExistence type="predicted"/>
<keyword evidence="1" id="KW-0732">Signal</keyword>
<dbReference type="GO" id="GO:0006629">
    <property type="term" value="P:lipid metabolic process"/>
    <property type="evidence" value="ECO:0007669"/>
    <property type="project" value="InterPro"/>
</dbReference>
<name>A0A7S1FJV9_NOCSC</name>
<dbReference type="PANTHER" id="PTHR45856:SF11">
    <property type="entry name" value="FUNGAL LIPASE-LIKE DOMAIN-CONTAINING PROTEIN"/>
    <property type="match status" value="1"/>
</dbReference>
<organism evidence="3">
    <name type="scientific">Noctiluca scintillans</name>
    <name type="common">Sea sparkle</name>
    <name type="synonym">Red tide dinoflagellate</name>
    <dbReference type="NCBI Taxonomy" id="2966"/>
    <lineage>
        <taxon>Eukaryota</taxon>
        <taxon>Sar</taxon>
        <taxon>Alveolata</taxon>
        <taxon>Dinophyceae</taxon>
        <taxon>Noctilucales</taxon>
        <taxon>Noctilucaceae</taxon>
        <taxon>Noctiluca</taxon>
    </lineage>
</organism>
<dbReference type="PANTHER" id="PTHR45856">
    <property type="entry name" value="ALPHA/BETA-HYDROLASES SUPERFAMILY PROTEIN"/>
    <property type="match status" value="1"/>
</dbReference>
<dbReference type="InterPro" id="IPR029058">
    <property type="entry name" value="AB_hydrolase_fold"/>
</dbReference>
<dbReference type="EMBL" id="HBFQ01063526">
    <property type="protein sequence ID" value="CAD8870614.1"/>
    <property type="molecule type" value="Transcribed_RNA"/>
</dbReference>
<dbReference type="Gene3D" id="3.40.50.1820">
    <property type="entry name" value="alpha/beta hydrolase"/>
    <property type="match status" value="1"/>
</dbReference>
<dbReference type="AlphaFoldDB" id="A0A7S1FJV9"/>
<feature type="domain" description="Fungal lipase-type" evidence="2">
    <location>
        <begin position="221"/>
        <end position="367"/>
    </location>
</feature>
<reference evidence="3" key="1">
    <citation type="submission" date="2021-01" db="EMBL/GenBank/DDBJ databases">
        <authorList>
            <person name="Corre E."/>
            <person name="Pelletier E."/>
            <person name="Niang G."/>
            <person name="Scheremetjew M."/>
            <person name="Finn R."/>
            <person name="Kale V."/>
            <person name="Holt S."/>
            <person name="Cochrane G."/>
            <person name="Meng A."/>
            <person name="Brown T."/>
            <person name="Cohen L."/>
        </authorList>
    </citation>
    <scope>NUCLEOTIDE SEQUENCE</scope>
</reference>
<dbReference type="Pfam" id="PF01764">
    <property type="entry name" value="Lipase_3"/>
    <property type="match status" value="1"/>
</dbReference>
<evidence type="ECO:0000313" key="3">
    <source>
        <dbReference type="EMBL" id="CAD8870614.1"/>
    </source>
</evidence>
<evidence type="ECO:0000256" key="1">
    <source>
        <dbReference type="SAM" id="SignalP"/>
    </source>
</evidence>
<sequence>MVVFRNIAVVVSTFVASVFSSSLEQQRHEAEALLNGSKYDFGECHCPRTSGNKDSCCARNDHYGMGTGDFCGSNFHKRYCGGDNPVCCTSSVSARCCPAGSTCSWGCFGGGGGGEGFGGCGCFTPPLPSVAADWYNESRARAFAAIAAAAECGPEGAFGLNPWTCPECEAAGFALLPDKTFIARKDFDTSDALFAFVATMTSAGRGDRSRENVDLKQPACVLSFRGTDNIANWKRNFQICNQSVLEAWPDASPCVGCGVHKGFYKIYDGLYHGEGGIYATLVKLGCGPGSGRQVFVTGHSLGGGIAPLAMFDLKNKGFDIGLSYTFNAPRSGNRKWARTFDAHFGRDVSVFRITRRRDMISHTPARDFFGDDYRHVGSEAFYGLSWNDRVQVCGGSEDPKCSRRYAFADAILSGQSVQDHCDTALTPWGSMCDYAPFCNPADEAVV</sequence>
<dbReference type="SUPFAM" id="SSF53474">
    <property type="entry name" value="alpha/beta-Hydrolases"/>
    <property type="match status" value="1"/>
</dbReference>
<accession>A0A7S1FJV9</accession>
<feature type="signal peptide" evidence="1">
    <location>
        <begin position="1"/>
        <end position="20"/>
    </location>
</feature>
<evidence type="ECO:0000259" key="2">
    <source>
        <dbReference type="Pfam" id="PF01764"/>
    </source>
</evidence>
<gene>
    <name evidence="3" type="ORF">NSCI0253_LOCUS44971</name>
</gene>
<dbReference type="InterPro" id="IPR002921">
    <property type="entry name" value="Fungal_lipase-type"/>
</dbReference>
<feature type="chain" id="PRO_5030891170" description="Fungal lipase-type domain-containing protein" evidence="1">
    <location>
        <begin position="21"/>
        <end position="446"/>
    </location>
</feature>
<protein>
    <recommendedName>
        <fullName evidence="2">Fungal lipase-type domain-containing protein</fullName>
    </recommendedName>
</protein>